<reference evidence="2" key="1">
    <citation type="journal article" date="2020" name="Stud. Mycol.">
        <title>101 Dothideomycetes genomes: A test case for predicting lifestyles and emergence of pathogens.</title>
        <authorList>
            <person name="Haridas S."/>
            <person name="Albert R."/>
            <person name="Binder M."/>
            <person name="Bloem J."/>
            <person name="LaButti K."/>
            <person name="Salamov A."/>
            <person name="Andreopoulos B."/>
            <person name="Baker S."/>
            <person name="Barry K."/>
            <person name="Bills G."/>
            <person name="Bluhm B."/>
            <person name="Cannon C."/>
            <person name="Castanera R."/>
            <person name="Culley D."/>
            <person name="Daum C."/>
            <person name="Ezra D."/>
            <person name="Gonzalez J."/>
            <person name="Henrissat B."/>
            <person name="Kuo A."/>
            <person name="Liang C."/>
            <person name="Lipzen A."/>
            <person name="Lutzoni F."/>
            <person name="Magnuson J."/>
            <person name="Mondo S."/>
            <person name="Nolan M."/>
            <person name="Ohm R."/>
            <person name="Pangilinan J."/>
            <person name="Park H.-J."/>
            <person name="Ramirez L."/>
            <person name="Alfaro M."/>
            <person name="Sun H."/>
            <person name="Tritt A."/>
            <person name="Yoshinaga Y."/>
            <person name="Zwiers L.-H."/>
            <person name="Turgeon B."/>
            <person name="Goodwin S."/>
            <person name="Spatafora J."/>
            <person name="Crous P."/>
            <person name="Grigoriev I."/>
        </authorList>
    </citation>
    <scope>NUCLEOTIDE SEQUENCE [LARGE SCALE GENOMIC DNA]</scope>
    <source>
        <strain evidence="2">CECT 20119</strain>
    </source>
</reference>
<accession>A0A6A6GJW1</accession>
<name>A0A6A6GJW1_9PEZI</name>
<dbReference type="Proteomes" id="UP000799538">
    <property type="component" value="Unassembled WGS sequence"/>
</dbReference>
<sequence>MQSLTSPPSTISHRTDLSVYPARPCWKFLLSSSTVITNICLSSPSFSGGSAAECRIHATDASNSGRRWLAFVFSLVLITAEDSYGEATMNLGSVTKSQKAYEGGGVK</sequence>
<evidence type="ECO:0000313" key="1">
    <source>
        <dbReference type="EMBL" id="KAF2226044.1"/>
    </source>
</evidence>
<dbReference type="EMBL" id="ML992503">
    <property type="protein sequence ID" value="KAF2226044.1"/>
    <property type="molecule type" value="Genomic_DNA"/>
</dbReference>
<evidence type="ECO:0000313" key="2">
    <source>
        <dbReference type="Proteomes" id="UP000799538"/>
    </source>
</evidence>
<keyword evidence="2" id="KW-1185">Reference proteome</keyword>
<protein>
    <submittedName>
        <fullName evidence="1">Uncharacterized protein</fullName>
    </submittedName>
</protein>
<gene>
    <name evidence="1" type="ORF">BDZ85DRAFT_74613</name>
</gene>
<proteinExistence type="predicted"/>
<organism evidence="1 2">
    <name type="scientific">Elsinoe ampelina</name>
    <dbReference type="NCBI Taxonomy" id="302913"/>
    <lineage>
        <taxon>Eukaryota</taxon>
        <taxon>Fungi</taxon>
        <taxon>Dikarya</taxon>
        <taxon>Ascomycota</taxon>
        <taxon>Pezizomycotina</taxon>
        <taxon>Dothideomycetes</taxon>
        <taxon>Dothideomycetidae</taxon>
        <taxon>Myriangiales</taxon>
        <taxon>Elsinoaceae</taxon>
        <taxon>Elsinoe</taxon>
    </lineage>
</organism>
<dbReference type="AlphaFoldDB" id="A0A6A6GJW1"/>